<feature type="compositionally biased region" description="Polar residues" evidence="1">
    <location>
        <begin position="134"/>
        <end position="148"/>
    </location>
</feature>
<dbReference type="Proteomes" id="UP000265520">
    <property type="component" value="Unassembled WGS sequence"/>
</dbReference>
<reference evidence="3 4" key="1">
    <citation type="journal article" date="2018" name="Front. Plant Sci.">
        <title>Red Clover (Trifolium pratense) and Zigzag Clover (T. medium) - A Picture of Genomic Similarities and Differences.</title>
        <authorList>
            <person name="Dluhosova J."/>
            <person name="Istvanek J."/>
            <person name="Nedelnik J."/>
            <person name="Repkova J."/>
        </authorList>
    </citation>
    <scope>NUCLEOTIDE SEQUENCE [LARGE SCALE GENOMIC DNA]</scope>
    <source>
        <strain evidence="4">cv. 10/8</strain>
        <tissue evidence="3">Leaf</tissue>
    </source>
</reference>
<dbReference type="EMBL" id="LXQA010153522">
    <property type="protein sequence ID" value="MCI26474.1"/>
    <property type="molecule type" value="Genomic_DNA"/>
</dbReference>
<organism evidence="3 4">
    <name type="scientific">Trifolium medium</name>
    <dbReference type="NCBI Taxonomy" id="97028"/>
    <lineage>
        <taxon>Eukaryota</taxon>
        <taxon>Viridiplantae</taxon>
        <taxon>Streptophyta</taxon>
        <taxon>Embryophyta</taxon>
        <taxon>Tracheophyta</taxon>
        <taxon>Spermatophyta</taxon>
        <taxon>Magnoliopsida</taxon>
        <taxon>eudicotyledons</taxon>
        <taxon>Gunneridae</taxon>
        <taxon>Pentapetalae</taxon>
        <taxon>rosids</taxon>
        <taxon>fabids</taxon>
        <taxon>Fabales</taxon>
        <taxon>Fabaceae</taxon>
        <taxon>Papilionoideae</taxon>
        <taxon>50 kb inversion clade</taxon>
        <taxon>NPAAA clade</taxon>
        <taxon>Hologalegina</taxon>
        <taxon>IRL clade</taxon>
        <taxon>Trifolieae</taxon>
        <taxon>Trifolium</taxon>
    </lineage>
</organism>
<evidence type="ECO:0000313" key="4">
    <source>
        <dbReference type="Proteomes" id="UP000265520"/>
    </source>
</evidence>
<protein>
    <recommendedName>
        <fullName evidence="5">Retrotransposon gag domain-containing protein</fullName>
    </recommendedName>
</protein>
<dbReference type="AlphaFoldDB" id="A0A392QRL5"/>
<name>A0A392QRL5_9FABA</name>
<keyword evidence="2" id="KW-1133">Transmembrane helix</keyword>
<keyword evidence="2" id="KW-0812">Transmembrane</keyword>
<feature type="compositionally biased region" description="Basic and acidic residues" evidence="1">
    <location>
        <begin position="115"/>
        <end position="126"/>
    </location>
</feature>
<feature type="region of interest" description="Disordered" evidence="1">
    <location>
        <begin position="103"/>
        <end position="148"/>
    </location>
</feature>
<feature type="transmembrane region" description="Helical" evidence="2">
    <location>
        <begin position="50"/>
        <end position="69"/>
    </location>
</feature>
<keyword evidence="4" id="KW-1185">Reference proteome</keyword>
<evidence type="ECO:0008006" key="5">
    <source>
        <dbReference type="Google" id="ProtNLM"/>
    </source>
</evidence>
<sequence>MVQPTEFDVEPVISTKVVPRFDGTEDGYWWLIQLDRYFEANTWLGEERKVGWVTAFAFSGYAFSWWFNWKKGKQDVTWKTFERAFIKKFIPDLCEMIEAAEAEEEESHGYVLNETTEKDPKSKGGENESVLEVMNNTGEDTSSNELQP</sequence>
<accession>A0A392QRL5</accession>
<evidence type="ECO:0000256" key="1">
    <source>
        <dbReference type="SAM" id="MobiDB-lite"/>
    </source>
</evidence>
<evidence type="ECO:0000313" key="3">
    <source>
        <dbReference type="EMBL" id="MCI26474.1"/>
    </source>
</evidence>
<comment type="caution">
    <text evidence="3">The sequence shown here is derived from an EMBL/GenBank/DDBJ whole genome shotgun (WGS) entry which is preliminary data.</text>
</comment>
<feature type="non-terminal residue" evidence="3">
    <location>
        <position position="148"/>
    </location>
</feature>
<proteinExistence type="predicted"/>
<keyword evidence="2" id="KW-0472">Membrane</keyword>
<evidence type="ECO:0000256" key="2">
    <source>
        <dbReference type="SAM" id="Phobius"/>
    </source>
</evidence>